<dbReference type="GO" id="GO:0005975">
    <property type="term" value="P:carbohydrate metabolic process"/>
    <property type="evidence" value="ECO:0007669"/>
    <property type="project" value="InterPro"/>
</dbReference>
<comment type="subcellular location">
    <subcellularLocation>
        <location evidence="3">Golgi apparatus</location>
        <location evidence="3">Golgi stack membrane</location>
        <topology evidence="3">Single-pass type II membrane protein</topology>
    </subcellularLocation>
</comment>
<evidence type="ECO:0000256" key="3">
    <source>
        <dbReference type="RuleBase" id="RU363129"/>
    </source>
</evidence>
<evidence type="ECO:0000256" key="1">
    <source>
        <dbReference type="ARBA" id="ARBA00022676"/>
    </source>
</evidence>
<dbReference type="EMBL" id="KB292163">
    <property type="protein sequence ID" value="ELU18059.1"/>
    <property type="molecule type" value="Genomic_DNA"/>
</dbReference>
<dbReference type="EnsemblMetazoa" id="CapteT197701">
    <property type="protein sequence ID" value="CapteP197701"/>
    <property type="gene ID" value="CapteG197701"/>
</dbReference>
<dbReference type="GO" id="GO:0032580">
    <property type="term" value="C:Golgi cisterna membrane"/>
    <property type="evidence" value="ECO:0007669"/>
    <property type="project" value="UniProtKB-SubCell"/>
</dbReference>
<reference evidence="6" key="1">
    <citation type="submission" date="2012-12" db="EMBL/GenBank/DDBJ databases">
        <authorList>
            <person name="Hellsten U."/>
            <person name="Grimwood J."/>
            <person name="Chapman J.A."/>
            <person name="Shapiro H."/>
            <person name="Aerts A."/>
            <person name="Otillar R.P."/>
            <person name="Terry A.Y."/>
            <person name="Boore J.L."/>
            <person name="Simakov O."/>
            <person name="Marletaz F."/>
            <person name="Cho S.-J."/>
            <person name="Edsinger-Gonzales E."/>
            <person name="Havlak P."/>
            <person name="Kuo D.-H."/>
            <person name="Larsson T."/>
            <person name="Lv J."/>
            <person name="Arendt D."/>
            <person name="Savage R."/>
            <person name="Osoegawa K."/>
            <person name="de Jong P."/>
            <person name="Lindberg D.R."/>
            <person name="Seaver E.C."/>
            <person name="Weisblat D.A."/>
            <person name="Putnam N.H."/>
            <person name="Grigoriev I.V."/>
            <person name="Rokhsar D.S."/>
        </authorList>
    </citation>
    <scope>NUCLEOTIDE SEQUENCE</scope>
    <source>
        <strain evidence="6">I ESC-2004</strain>
    </source>
</reference>
<dbReference type="EMBL" id="AMQN01003895">
    <property type="status" value="NOT_ANNOTATED_CDS"/>
    <property type="molecule type" value="Genomic_DNA"/>
</dbReference>
<reference evidence="4 6" key="2">
    <citation type="journal article" date="2013" name="Nature">
        <title>Insights into bilaterian evolution from three spiralian genomes.</title>
        <authorList>
            <person name="Simakov O."/>
            <person name="Marletaz F."/>
            <person name="Cho S.J."/>
            <person name="Edsinger-Gonzales E."/>
            <person name="Havlak P."/>
            <person name="Hellsten U."/>
            <person name="Kuo D.H."/>
            <person name="Larsson T."/>
            <person name="Lv J."/>
            <person name="Arendt D."/>
            <person name="Savage R."/>
            <person name="Osoegawa K."/>
            <person name="de Jong P."/>
            <person name="Grimwood J."/>
            <person name="Chapman J.A."/>
            <person name="Shapiro H."/>
            <person name="Aerts A."/>
            <person name="Otillar R.P."/>
            <person name="Terry A.Y."/>
            <person name="Boore J.L."/>
            <person name="Grigoriev I.V."/>
            <person name="Lindberg D.R."/>
            <person name="Seaver E.C."/>
            <person name="Weisblat D.A."/>
            <person name="Putnam N.H."/>
            <person name="Rokhsar D.S."/>
        </authorList>
    </citation>
    <scope>NUCLEOTIDE SEQUENCE</scope>
    <source>
        <strain evidence="4 6">I ESC-2004</strain>
    </source>
</reference>
<keyword evidence="3" id="KW-0812">Transmembrane</keyword>
<gene>
    <name evidence="4" type="ORF">CAPTEDRAFT_197701</name>
</gene>
<dbReference type="STRING" id="283909.R7VHG0"/>
<keyword evidence="3" id="KW-1133">Transmembrane helix</keyword>
<keyword evidence="3" id="KW-0735">Signal-anchor</keyword>
<keyword evidence="2 3" id="KW-0808">Transferase</keyword>
<dbReference type="OrthoDB" id="3226at2759"/>
<name>R7VHG0_CAPTE</name>
<dbReference type="PANTHER" id="PTHR11927:SF9">
    <property type="entry name" value="L-FUCOSYLTRANSFERASE"/>
    <property type="match status" value="1"/>
</dbReference>
<reference evidence="5" key="3">
    <citation type="submission" date="2015-06" db="UniProtKB">
        <authorList>
            <consortium name="EnsemblMetazoa"/>
        </authorList>
    </citation>
    <scope>IDENTIFICATION</scope>
</reference>
<comment type="similarity">
    <text evidence="3">Belongs to the glycosyltransferase 11 family.</text>
</comment>
<dbReference type="CDD" id="cd11301">
    <property type="entry name" value="Fut1_Fut2_like"/>
    <property type="match status" value="1"/>
</dbReference>
<organism evidence="4">
    <name type="scientific">Capitella teleta</name>
    <name type="common">Polychaete worm</name>
    <dbReference type="NCBI Taxonomy" id="283909"/>
    <lineage>
        <taxon>Eukaryota</taxon>
        <taxon>Metazoa</taxon>
        <taxon>Spiralia</taxon>
        <taxon>Lophotrochozoa</taxon>
        <taxon>Annelida</taxon>
        <taxon>Polychaeta</taxon>
        <taxon>Sedentaria</taxon>
        <taxon>Scolecida</taxon>
        <taxon>Capitellidae</taxon>
        <taxon>Capitella</taxon>
    </lineage>
</organism>
<evidence type="ECO:0000313" key="4">
    <source>
        <dbReference type="EMBL" id="ELU18059.1"/>
    </source>
</evidence>
<keyword evidence="3" id="KW-0325">Glycoprotein</keyword>
<keyword evidence="6" id="KW-1185">Reference proteome</keyword>
<dbReference type="PANTHER" id="PTHR11927">
    <property type="entry name" value="GALACTOSIDE 2-L-FUCOSYLTRANSFERASE"/>
    <property type="match status" value="1"/>
</dbReference>
<evidence type="ECO:0000313" key="6">
    <source>
        <dbReference type="Proteomes" id="UP000014760"/>
    </source>
</evidence>
<keyword evidence="3" id="KW-0333">Golgi apparatus</keyword>
<accession>R7VHG0</accession>
<dbReference type="OMA" id="KMYPPRW"/>
<keyword evidence="3" id="KW-0472">Membrane</keyword>
<protein>
    <recommendedName>
        <fullName evidence="3">L-Fucosyltransferase</fullName>
        <ecNumber evidence="3">2.4.1.-</ecNumber>
    </recommendedName>
</protein>
<dbReference type="InterPro" id="IPR002516">
    <property type="entry name" value="Glyco_trans_11"/>
</dbReference>
<sequence>MPSPVNLQSVFFIAGIWMTNMIYFMLSWSNSHQSVARDWIYEVTDYSFAIQLHQNNSERTLTFSPNGRLGNRMFQYASLVGIASRSHGNPAVATSDFLSECFLISTNIKKNLCARGNDKHPADLHFDRWAFHLGANVTCLTSLMQSWRYFGHVSDRIRDIYSFRDRHKQTAQQWMNTLNLTSTVVSVQIRRTDFVNQYTNLINPITVKYINTAMHMYRRVFGKTVAFLVVSDDIQWCKQYINTTAFTTVYFSENHSPCVDLAVQASAHHSIITSGSSFGFWGAFLANGHCTYFPGWLRTGSWYNLDMNEADYYLPHWTPVPRT</sequence>
<feature type="transmembrane region" description="Helical" evidence="3">
    <location>
        <begin position="6"/>
        <end position="26"/>
    </location>
</feature>
<dbReference type="HOGENOM" id="CLU_043399_2_0_1"/>
<evidence type="ECO:0000313" key="5">
    <source>
        <dbReference type="EnsemblMetazoa" id="CapteP197701"/>
    </source>
</evidence>
<dbReference type="Proteomes" id="UP000014760">
    <property type="component" value="Unassembled WGS sequence"/>
</dbReference>
<dbReference type="Pfam" id="PF01531">
    <property type="entry name" value="Glyco_transf_11"/>
    <property type="match status" value="1"/>
</dbReference>
<dbReference type="UniPathway" id="UPA00378"/>
<comment type="pathway">
    <text evidence="3">Protein modification; protein glycosylation.</text>
</comment>
<dbReference type="GO" id="GO:0008107">
    <property type="term" value="F:galactoside 2-alpha-L-fucosyltransferase activity"/>
    <property type="evidence" value="ECO:0007669"/>
    <property type="project" value="InterPro"/>
</dbReference>
<keyword evidence="1 3" id="KW-0328">Glycosyltransferase</keyword>
<proteinExistence type="inferred from homology"/>
<dbReference type="AlphaFoldDB" id="R7VHG0"/>
<dbReference type="EC" id="2.4.1.-" evidence="3"/>
<evidence type="ECO:0000256" key="2">
    <source>
        <dbReference type="ARBA" id="ARBA00022679"/>
    </source>
</evidence>